<keyword evidence="2" id="KW-1185">Reference proteome</keyword>
<evidence type="ECO:0008006" key="3">
    <source>
        <dbReference type="Google" id="ProtNLM"/>
    </source>
</evidence>
<dbReference type="EMBL" id="JBBBNY010000025">
    <property type="protein sequence ID" value="MEI7038349.1"/>
    <property type="molecule type" value="Genomic_DNA"/>
</dbReference>
<evidence type="ECO:0000313" key="2">
    <source>
        <dbReference type="Proteomes" id="UP001381174"/>
    </source>
</evidence>
<reference evidence="1 2" key="1">
    <citation type="journal article" date="2014" name="Int. J. Syst. Evol. Microbiol.">
        <title>Fulvimonas yonginensis sp. nov., isolated from greenhouse soil, and emended description of the genus Fulvimonas.</title>
        <authorList>
            <person name="Ahn J.H."/>
            <person name="Kim S.J."/>
            <person name="Weon H.Y."/>
            <person name="Hong S.B."/>
            <person name="Seok S.J."/>
            <person name="Kwon S.W."/>
        </authorList>
    </citation>
    <scope>NUCLEOTIDE SEQUENCE [LARGE SCALE GENOMIC DNA]</scope>
    <source>
        <strain evidence="1 2">KACC 16952</strain>
    </source>
</reference>
<accession>A0ABU8JGL4</accession>
<protein>
    <recommendedName>
        <fullName evidence="3">Lipoprotein</fullName>
    </recommendedName>
</protein>
<comment type="caution">
    <text evidence="1">The sequence shown here is derived from an EMBL/GenBank/DDBJ whole genome shotgun (WGS) entry which is preliminary data.</text>
</comment>
<sequence length="114" mass="11733">MQLLLAMAMLATIAACDIGCGNEIVPRSASPSRAISAVVFNRHCGATTGLNTQVSIVRGSAAPSGAGNTLILEGTVPLKLRWVSESGLQITGLSSAKVFKQEQWVAGVSVAYGM</sequence>
<gene>
    <name evidence="1" type="ORF">WAT24_16500</name>
</gene>
<name>A0ABU8JGL4_9GAMM</name>
<dbReference type="RefSeq" id="WP_336808988.1">
    <property type="nucleotide sequence ID" value="NZ_JBBBNY010000025.1"/>
</dbReference>
<evidence type="ECO:0000313" key="1">
    <source>
        <dbReference type="EMBL" id="MEI7038349.1"/>
    </source>
</evidence>
<proteinExistence type="predicted"/>
<organism evidence="1 2">
    <name type="scientific">Fulvimonas yonginensis</name>
    <dbReference type="NCBI Taxonomy" id="1495200"/>
    <lineage>
        <taxon>Bacteria</taxon>
        <taxon>Pseudomonadati</taxon>
        <taxon>Pseudomonadota</taxon>
        <taxon>Gammaproteobacteria</taxon>
        <taxon>Lysobacterales</taxon>
        <taxon>Rhodanobacteraceae</taxon>
        <taxon>Fulvimonas</taxon>
    </lineage>
</organism>
<dbReference type="Proteomes" id="UP001381174">
    <property type="component" value="Unassembled WGS sequence"/>
</dbReference>